<evidence type="ECO:0000313" key="8">
    <source>
        <dbReference type="EMBL" id="MCH4823818.1"/>
    </source>
</evidence>
<feature type="binding site" evidence="6">
    <location>
        <begin position="7"/>
        <end position="9"/>
    </location>
    <ligand>
        <name>substrate</name>
    </ligand>
</feature>
<dbReference type="Pfam" id="PF00132">
    <property type="entry name" value="Hexapep"/>
    <property type="match status" value="1"/>
</dbReference>
<dbReference type="NCBIfam" id="TIGR03570">
    <property type="entry name" value="NeuD_NnaD"/>
    <property type="match status" value="1"/>
</dbReference>
<dbReference type="PANTHER" id="PTHR43300:SF7">
    <property type="entry name" value="UDP-N-ACETYLBACILLOSAMINE N-ACETYLTRANSFERASE"/>
    <property type="match status" value="1"/>
</dbReference>
<keyword evidence="2" id="KW-0808">Transferase</keyword>
<evidence type="ECO:0000256" key="4">
    <source>
        <dbReference type="ARBA" id="ARBA00023315"/>
    </source>
</evidence>
<organism evidence="8 9">
    <name type="scientific">Christiangramia lutea</name>
    <dbReference type="NCBI Taxonomy" id="1607951"/>
    <lineage>
        <taxon>Bacteria</taxon>
        <taxon>Pseudomonadati</taxon>
        <taxon>Bacteroidota</taxon>
        <taxon>Flavobacteriia</taxon>
        <taxon>Flavobacteriales</taxon>
        <taxon>Flavobacteriaceae</taxon>
        <taxon>Christiangramia</taxon>
    </lineage>
</organism>
<evidence type="ECO:0000259" key="7">
    <source>
        <dbReference type="Pfam" id="PF17836"/>
    </source>
</evidence>
<dbReference type="Gene3D" id="3.40.50.20">
    <property type="match status" value="1"/>
</dbReference>
<feature type="binding site" evidence="6">
    <location>
        <position position="60"/>
    </location>
    <ligand>
        <name>substrate</name>
    </ligand>
</feature>
<protein>
    <submittedName>
        <fullName evidence="8">Acetyltransferase</fullName>
    </submittedName>
</protein>
<name>A0A9X1V457_9FLAO</name>
<evidence type="ECO:0000256" key="2">
    <source>
        <dbReference type="ARBA" id="ARBA00022679"/>
    </source>
</evidence>
<evidence type="ECO:0000256" key="3">
    <source>
        <dbReference type="ARBA" id="ARBA00022737"/>
    </source>
</evidence>
<dbReference type="SUPFAM" id="SSF51161">
    <property type="entry name" value="Trimeric LpxA-like enzymes"/>
    <property type="match status" value="1"/>
</dbReference>
<evidence type="ECO:0000256" key="1">
    <source>
        <dbReference type="ARBA" id="ARBA00007274"/>
    </source>
</evidence>
<feature type="binding site" evidence="6">
    <location>
        <position position="134"/>
    </location>
    <ligand>
        <name>acetyl-CoA</name>
        <dbReference type="ChEBI" id="CHEBI:57288"/>
    </ligand>
</feature>
<accession>A0A9X1V457</accession>
<dbReference type="InterPro" id="IPR041561">
    <property type="entry name" value="PglD_N"/>
</dbReference>
<dbReference type="Proteomes" id="UP001139226">
    <property type="component" value="Unassembled WGS sequence"/>
</dbReference>
<evidence type="ECO:0000256" key="5">
    <source>
        <dbReference type="PIRSR" id="PIRSR620019-1"/>
    </source>
</evidence>
<gene>
    <name evidence="8" type="ORF">ML462_11615</name>
</gene>
<dbReference type="InterPro" id="IPR018357">
    <property type="entry name" value="Hexapep_transf_CS"/>
</dbReference>
<dbReference type="InterPro" id="IPR020019">
    <property type="entry name" value="AcTrfase_PglD-like"/>
</dbReference>
<comment type="caution">
    <text evidence="8">The sequence shown here is derived from an EMBL/GenBank/DDBJ whole genome shotgun (WGS) entry which is preliminary data.</text>
</comment>
<keyword evidence="4" id="KW-0012">Acyltransferase</keyword>
<dbReference type="RefSeq" id="WP_240713985.1">
    <property type="nucleotide sequence ID" value="NZ_JAKVTV010000003.1"/>
</dbReference>
<dbReference type="Pfam" id="PF17836">
    <property type="entry name" value="PglD_N"/>
    <property type="match status" value="1"/>
</dbReference>
<keyword evidence="9" id="KW-1185">Reference proteome</keyword>
<dbReference type="PROSITE" id="PS00101">
    <property type="entry name" value="HEXAPEP_TRANSFERASES"/>
    <property type="match status" value="1"/>
</dbReference>
<feature type="domain" description="PglD N-terminal" evidence="7">
    <location>
        <begin position="2"/>
        <end position="72"/>
    </location>
</feature>
<feature type="site" description="Increases basicity of active site His" evidence="5">
    <location>
        <position position="126"/>
    </location>
</feature>
<dbReference type="EMBL" id="JAKVTV010000003">
    <property type="protein sequence ID" value="MCH4823818.1"/>
    <property type="molecule type" value="Genomic_DNA"/>
</dbReference>
<dbReference type="PANTHER" id="PTHR43300">
    <property type="entry name" value="ACETYLTRANSFERASE"/>
    <property type="match status" value="1"/>
</dbReference>
<dbReference type="CDD" id="cd03360">
    <property type="entry name" value="LbH_AT_putative"/>
    <property type="match status" value="1"/>
</dbReference>
<dbReference type="InterPro" id="IPR001451">
    <property type="entry name" value="Hexapep"/>
</dbReference>
<dbReference type="InterPro" id="IPR011004">
    <property type="entry name" value="Trimer_LpxA-like_sf"/>
</dbReference>
<sequence length="203" mass="21400">MIIFGASGHGKVIIDVIESTGNSVDFVIDDDVSVKELLEYKVDHSFNASMKNQPVIIAVGKNQTRKRIAERLENSISEALVHRSAMVSNSSFIDFGSVVMANASINSSATIGKHCIINTNSVVEHDSILSDFVHISPGAVITGNVKIGEGSHVGAGAIVIPGITIGKWVTIGAGAVIIEDIPDNAVVVGNPGRIIKFNTVENE</sequence>
<reference evidence="8" key="1">
    <citation type="submission" date="2022-03" db="EMBL/GenBank/DDBJ databases">
        <title>Gramella crocea sp. nov., isolated from activated sludge of a seafood processing plant.</title>
        <authorList>
            <person name="Zhang X."/>
        </authorList>
    </citation>
    <scope>NUCLEOTIDE SEQUENCE</scope>
    <source>
        <strain evidence="8">YJ019</strain>
    </source>
</reference>
<dbReference type="Gene3D" id="2.160.10.10">
    <property type="entry name" value="Hexapeptide repeat proteins"/>
    <property type="match status" value="1"/>
</dbReference>
<dbReference type="InterPro" id="IPR050179">
    <property type="entry name" value="Trans_hexapeptide_repeat"/>
</dbReference>
<evidence type="ECO:0000256" key="6">
    <source>
        <dbReference type="PIRSR" id="PIRSR620019-2"/>
    </source>
</evidence>
<dbReference type="AlphaFoldDB" id="A0A9X1V457"/>
<dbReference type="GO" id="GO:0016746">
    <property type="term" value="F:acyltransferase activity"/>
    <property type="evidence" value="ECO:0007669"/>
    <property type="project" value="UniProtKB-KW"/>
</dbReference>
<feature type="active site" description="Proton acceptor" evidence="5">
    <location>
        <position position="125"/>
    </location>
</feature>
<keyword evidence="3" id="KW-0677">Repeat</keyword>
<proteinExistence type="inferred from homology"/>
<evidence type="ECO:0000313" key="9">
    <source>
        <dbReference type="Proteomes" id="UP001139226"/>
    </source>
</evidence>
<comment type="similarity">
    <text evidence="1">Belongs to the transferase hexapeptide repeat family.</text>
</comment>